<evidence type="ECO:0000256" key="1">
    <source>
        <dbReference type="SAM" id="SignalP"/>
    </source>
</evidence>
<feature type="signal peptide" evidence="1">
    <location>
        <begin position="1"/>
        <end position="18"/>
    </location>
</feature>
<dbReference type="PATRIC" id="fig|1461581.3.peg.1185"/>
<dbReference type="RefSeq" id="WP_044498835.1">
    <property type="nucleotide sequence ID" value="NZ_LK391969.1"/>
</dbReference>
<proteinExistence type="predicted"/>
<dbReference type="EMBL" id="LM997413">
    <property type="protein sequence ID" value="CEA03716.1"/>
    <property type="molecule type" value="Genomic_DNA"/>
</dbReference>
<organism evidence="2">
    <name type="scientific">Pseudomonas saudimassiliensis</name>
    <dbReference type="NCBI Taxonomy" id="1461581"/>
    <lineage>
        <taxon>Bacteria</taxon>
        <taxon>Pseudomonadati</taxon>
        <taxon>Pseudomonadota</taxon>
        <taxon>Gammaproteobacteria</taxon>
        <taxon>Pseudomonadales</taxon>
        <taxon>Pseudomonadaceae</taxon>
        <taxon>Pseudomonas</taxon>
    </lineage>
</organism>
<feature type="chain" id="PRO_5007378031" description="FAD/FMN-containing dehydrogenase" evidence="1">
    <location>
        <begin position="19"/>
        <end position="170"/>
    </location>
</feature>
<keyword evidence="1" id="KW-0732">Signal</keyword>
<dbReference type="AlphaFoldDB" id="A0A078MGD4"/>
<accession>A0A078MGD4</accession>
<evidence type="ECO:0000313" key="2">
    <source>
        <dbReference type="EMBL" id="CEA03716.1"/>
    </source>
</evidence>
<dbReference type="EMBL" id="LK391969">
    <property type="protein sequence ID" value="CEF26282.1"/>
    <property type="molecule type" value="Genomic_DNA"/>
</dbReference>
<protein>
    <recommendedName>
        <fullName evidence="3">FAD/FMN-containing dehydrogenase</fullName>
    </recommendedName>
</protein>
<gene>
    <name evidence="2" type="ORF">BN1049_01210</name>
</gene>
<name>A0A078MGD4_9PSED</name>
<dbReference type="OrthoDB" id="5786920at2"/>
<evidence type="ECO:0008006" key="3">
    <source>
        <dbReference type="Google" id="ProtNLM"/>
    </source>
</evidence>
<reference evidence="2" key="1">
    <citation type="submission" date="2014-07" db="EMBL/GenBank/DDBJ databases">
        <authorList>
            <person name="Urmite Genomes Urmite Genomes"/>
        </authorList>
    </citation>
    <scope>NUCLEOTIDE SEQUENCE</scope>
    <source>
        <strain evidence="2">12M76_air</strain>
    </source>
</reference>
<sequence>MKAKLMLLLSCLTLSAHAVEIGERLDIWTLPDQFDQPLQLDNEVRVILVAGSHGAAKLVDAAIKHEPKGYLEARQAVYIADITHMPRMVANRILVPAMRDANYRILLDREGEVASRYDPSRGEVLWLALEDGTLRERRQFSSADQLKEALEQQALAGNSQPDGEATRPAP</sequence>